<evidence type="ECO:0000256" key="1">
    <source>
        <dbReference type="SAM" id="MobiDB-lite"/>
    </source>
</evidence>
<accession>A0A6C0EM23</accession>
<feature type="region of interest" description="Disordered" evidence="1">
    <location>
        <begin position="36"/>
        <end position="67"/>
    </location>
</feature>
<feature type="compositionally biased region" description="Polar residues" evidence="1">
    <location>
        <begin position="46"/>
        <end position="67"/>
    </location>
</feature>
<dbReference type="AlphaFoldDB" id="A0A6C0EM23"/>
<reference evidence="2" key="1">
    <citation type="journal article" date="2020" name="Nature">
        <title>Giant virus diversity and host interactions through global metagenomics.</title>
        <authorList>
            <person name="Schulz F."/>
            <person name="Roux S."/>
            <person name="Paez-Espino D."/>
            <person name="Jungbluth S."/>
            <person name="Walsh D.A."/>
            <person name="Denef V.J."/>
            <person name="McMahon K.D."/>
            <person name="Konstantinidis K.T."/>
            <person name="Eloe-Fadrosh E.A."/>
            <person name="Kyrpides N.C."/>
            <person name="Woyke T."/>
        </authorList>
    </citation>
    <scope>NUCLEOTIDE SEQUENCE</scope>
    <source>
        <strain evidence="2">GVMAG-M-3300009068-24</strain>
    </source>
</reference>
<evidence type="ECO:0000313" key="2">
    <source>
        <dbReference type="EMBL" id="QHT29772.1"/>
    </source>
</evidence>
<organism evidence="2">
    <name type="scientific">viral metagenome</name>
    <dbReference type="NCBI Taxonomy" id="1070528"/>
    <lineage>
        <taxon>unclassified sequences</taxon>
        <taxon>metagenomes</taxon>
        <taxon>organismal metagenomes</taxon>
    </lineage>
</organism>
<name>A0A6C0EM23_9ZZZZ</name>
<dbReference type="EMBL" id="MN738882">
    <property type="protein sequence ID" value="QHT29772.1"/>
    <property type="molecule type" value="Genomic_DNA"/>
</dbReference>
<proteinExistence type="predicted"/>
<protein>
    <submittedName>
        <fullName evidence="2">Uncharacterized protein</fullName>
    </submittedName>
</protein>
<sequence>MLPTSEKKGTWVFSYTRANRYTCHYDVPTWTFVPEDPLPAGERRSPSCQQQKIDSSAESTTTVSKSA</sequence>